<reference evidence="3" key="1">
    <citation type="journal article" date="2020" name="Stud. Mycol.">
        <title>101 Dothideomycetes genomes: a test case for predicting lifestyles and emergence of pathogens.</title>
        <authorList>
            <person name="Haridas S."/>
            <person name="Albert R."/>
            <person name="Binder M."/>
            <person name="Bloem J."/>
            <person name="Labutti K."/>
            <person name="Salamov A."/>
            <person name="Andreopoulos B."/>
            <person name="Baker S."/>
            <person name="Barry K."/>
            <person name="Bills G."/>
            <person name="Bluhm B."/>
            <person name="Cannon C."/>
            <person name="Castanera R."/>
            <person name="Culley D."/>
            <person name="Daum C."/>
            <person name="Ezra D."/>
            <person name="Gonzalez J."/>
            <person name="Henrissat B."/>
            <person name="Kuo A."/>
            <person name="Liang C."/>
            <person name="Lipzen A."/>
            <person name="Lutzoni F."/>
            <person name="Magnuson J."/>
            <person name="Mondo S."/>
            <person name="Nolan M."/>
            <person name="Ohm R."/>
            <person name="Pangilinan J."/>
            <person name="Park H.-J."/>
            <person name="Ramirez L."/>
            <person name="Alfaro M."/>
            <person name="Sun H."/>
            <person name="Tritt A."/>
            <person name="Yoshinaga Y."/>
            <person name="Zwiers L.-H."/>
            <person name="Turgeon B."/>
            <person name="Goodwin S."/>
            <person name="Spatafora J."/>
            <person name="Crous P."/>
            <person name="Grigoriev I."/>
        </authorList>
    </citation>
    <scope>NUCLEOTIDE SEQUENCE</scope>
    <source>
        <strain evidence="3">CBS 121739</strain>
    </source>
</reference>
<dbReference type="GO" id="GO:0005737">
    <property type="term" value="C:cytoplasm"/>
    <property type="evidence" value="ECO:0007669"/>
    <property type="project" value="TreeGrafter"/>
</dbReference>
<dbReference type="Pfam" id="PF02996">
    <property type="entry name" value="Prefoldin"/>
    <property type="match status" value="1"/>
</dbReference>
<dbReference type="RefSeq" id="XP_033604115.1">
    <property type="nucleotide sequence ID" value="XM_033739581.1"/>
</dbReference>
<evidence type="ECO:0000256" key="2">
    <source>
        <dbReference type="SAM" id="Coils"/>
    </source>
</evidence>
<dbReference type="InterPro" id="IPR004127">
    <property type="entry name" value="Prefoldin_subunit_alpha"/>
</dbReference>
<dbReference type="GO" id="GO:1990114">
    <property type="term" value="P:RNA polymerase II core complex assembly"/>
    <property type="evidence" value="ECO:0007669"/>
    <property type="project" value="TreeGrafter"/>
</dbReference>
<dbReference type="Gene3D" id="1.10.287.370">
    <property type="match status" value="1"/>
</dbReference>
<dbReference type="Proteomes" id="UP000799437">
    <property type="component" value="Unassembled WGS sequence"/>
</dbReference>
<sequence length="186" mass="20388">MSPQQGQQIDLTSLSAQQLSQLKKQLDSELEHLTSSFQSLRTAQSRFRDCLKSIKTVEAQKESGTEARYMHRRTKAHPHLIPLTSSLYVPGHFSHIAPSELSLEGTGSEPELLVDVGTGFFVSKSPKHATEFYNDKIKDLEASLKELEGVINAKGQNSRVVEDVLRQKVLAGQGGGSGEGKEIEAS</sequence>
<dbReference type="GO" id="GO:1990115">
    <property type="term" value="P:RNA polymerase III assembly"/>
    <property type="evidence" value="ECO:0007669"/>
    <property type="project" value="TreeGrafter"/>
</dbReference>
<dbReference type="EMBL" id="ML996566">
    <property type="protein sequence ID" value="KAF2761664.1"/>
    <property type="molecule type" value="Genomic_DNA"/>
</dbReference>
<evidence type="ECO:0000313" key="3">
    <source>
        <dbReference type="EMBL" id="KAF2761664.1"/>
    </source>
</evidence>
<organism evidence="3 4">
    <name type="scientific">Pseudovirgaria hyperparasitica</name>
    <dbReference type="NCBI Taxonomy" id="470096"/>
    <lineage>
        <taxon>Eukaryota</taxon>
        <taxon>Fungi</taxon>
        <taxon>Dikarya</taxon>
        <taxon>Ascomycota</taxon>
        <taxon>Pezizomycotina</taxon>
        <taxon>Dothideomycetes</taxon>
        <taxon>Dothideomycetes incertae sedis</taxon>
        <taxon>Acrospermales</taxon>
        <taxon>Acrospermaceae</taxon>
        <taxon>Pseudovirgaria</taxon>
    </lineage>
</organism>
<dbReference type="CDD" id="cd23157">
    <property type="entry name" value="Prefoldin_5"/>
    <property type="match status" value="1"/>
</dbReference>
<dbReference type="SUPFAM" id="SSF46579">
    <property type="entry name" value="Prefoldin"/>
    <property type="match status" value="1"/>
</dbReference>
<comment type="similarity">
    <text evidence="1">Belongs to the prefoldin subunit alpha family.</text>
</comment>
<dbReference type="GO" id="GO:0016272">
    <property type="term" value="C:prefoldin complex"/>
    <property type="evidence" value="ECO:0007669"/>
    <property type="project" value="InterPro"/>
</dbReference>
<protein>
    <submittedName>
        <fullName evidence="3">Prefoldin-domain-containing protein</fullName>
    </submittedName>
</protein>
<proteinExistence type="inferred from homology"/>
<name>A0A6A6WHV4_9PEZI</name>
<feature type="coiled-coil region" evidence="2">
    <location>
        <begin position="130"/>
        <end position="157"/>
    </location>
</feature>
<keyword evidence="4" id="KW-1185">Reference proteome</keyword>
<dbReference type="NCBIfam" id="TIGR00293">
    <property type="entry name" value="prefoldin subunit alpha"/>
    <property type="match status" value="1"/>
</dbReference>
<gene>
    <name evidence="3" type="ORF">EJ05DRAFT_179775</name>
</gene>
<dbReference type="PANTHER" id="PTHR12674:SF2">
    <property type="entry name" value="PREFOLDIN SUBUNIT 5"/>
    <property type="match status" value="1"/>
</dbReference>
<accession>A0A6A6WHV4</accession>
<dbReference type="GeneID" id="54480635"/>
<dbReference type="OrthoDB" id="10267474at2759"/>
<evidence type="ECO:0000256" key="1">
    <source>
        <dbReference type="ARBA" id="ARBA00010048"/>
    </source>
</evidence>
<dbReference type="InterPro" id="IPR009053">
    <property type="entry name" value="Prefoldin"/>
</dbReference>
<dbReference type="GO" id="GO:1990113">
    <property type="term" value="P:RNA polymerase I assembly"/>
    <property type="evidence" value="ECO:0007669"/>
    <property type="project" value="TreeGrafter"/>
</dbReference>
<dbReference type="GO" id="GO:0051082">
    <property type="term" value="F:unfolded protein binding"/>
    <property type="evidence" value="ECO:0007669"/>
    <property type="project" value="InterPro"/>
</dbReference>
<dbReference type="InterPro" id="IPR011599">
    <property type="entry name" value="PFD_alpha_archaea"/>
</dbReference>
<evidence type="ECO:0000313" key="4">
    <source>
        <dbReference type="Proteomes" id="UP000799437"/>
    </source>
</evidence>
<dbReference type="GO" id="GO:0006457">
    <property type="term" value="P:protein folding"/>
    <property type="evidence" value="ECO:0007669"/>
    <property type="project" value="InterPro"/>
</dbReference>
<dbReference type="AlphaFoldDB" id="A0A6A6WHV4"/>
<dbReference type="PANTHER" id="PTHR12674">
    <property type="entry name" value="PREFOLDIN SUBUNIT 5"/>
    <property type="match status" value="1"/>
</dbReference>
<keyword evidence="2" id="KW-0175">Coiled coil</keyword>